<feature type="region of interest" description="Disordered" evidence="6">
    <location>
        <begin position="170"/>
        <end position="193"/>
    </location>
</feature>
<keyword evidence="4" id="KW-0677">Repeat</keyword>
<proteinExistence type="predicted"/>
<evidence type="ECO:0000313" key="8">
    <source>
        <dbReference type="EnsemblPlants" id="EMT07831"/>
    </source>
</evidence>
<dbReference type="InterPro" id="IPR040122">
    <property type="entry name" value="Importin_beta"/>
</dbReference>
<dbReference type="Pfam" id="PF25574">
    <property type="entry name" value="TPR_IMB1"/>
    <property type="match status" value="1"/>
</dbReference>
<dbReference type="InterPro" id="IPR058584">
    <property type="entry name" value="IMB1_TNPO1-like_TPR"/>
</dbReference>
<evidence type="ECO:0000256" key="3">
    <source>
        <dbReference type="ARBA" id="ARBA00022490"/>
    </source>
</evidence>
<name>M8B1G5_AEGTA</name>
<dbReference type="Pfam" id="PF13513">
    <property type="entry name" value="HEAT_EZ"/>
    <property type="match status" value="1"/>
</dbReference>
<evidence type="ECO:0000256" key="2">
    <source>
        <dbReference type="ARBA" id="ARBA00022448"/>
    </source>
</evidence>
<dbReference type="Gene3D" id="1.25.10.10">
    <property type="entry name" value="Leucine-rich Repeat Variant"/>
    <property type="match status" value="2"/>
</dbReference>
<dbReference type="AlphaFoldDB" id="M8B1G5"/>
<evidence type="ECO:0000256" key="6">
    <source>
        <dbReference type="SAM" id="MobiDB-lite"/>
    </source>
</evidence>
<dbReference type="SUPFAM" id="SSF48371">
    <property type="entry name" value="ARM repeat"/>
    <property type="match status" value="1"/>
</dbReference>
<evidence type="ECO:0000259" key="7">
    <source>
        <dbReference type="Pfam" id="PF25574"/>
    </source>
</evidence>
<keyword evidence="5" id="KW-0653">Protein transport</keyword>
<sequence>MAATRQAEKEAISMEVDVTEEEFDLGTDDDVANFAVATDSEEWLDKSALFEEERTARQQTRYDRRNAARHSMFVKSDGASEWVRNDPDLAATWALNHPVTTVETSARRRRLNDEFAKIGEEWSLRCRGCLVLREVTPIPPAAFRGHTFTVGTCPNGNLIQTRTSSSPSTLQNLAASHATSTSSHEREPAGRKGDKSCWIIDTAMDLRQVELGAVCEILAKSEDLEIQQAIFECLAKIASTYYMLLQPYLRTILSLTESIAPQCMVFWCTVCKEVIKLREEQHIGAVDANSKYCCFIYEALELHVPVLLKHLFKREKDQEGLVRMLLQHLFNQEEDQDGLVPMPLEHLLMQEEDQGDDVMQEEDQGDDVMQEEDQEGDDCLLNIDIDCVTLLGLIARTIRDAIVPLVMQCIEGNIKEPDWHSRMAAVSAIGFILEGPSVKGLAPLLDLLLDKMEDPNSKVKGTTAWILGRMFKLLHFPASANGIITKANLPRIMDVLVHCSKDIPIVSEKVCGAIYFLARGYEDAESMPSELSLSLDRVIDALLSASQPSDETPFRLGASAYEALCAVVRVSNLEQPVVWSAIGDLMHRIMKRLDMTLDRQALTLGHKLKKNNLQIVLCGVLQVIVQKLANSATVKIVTNAAHHLLFSFCRVLVCDSSTAQSEAMSWFAIAALANATGPGFGKHMPILMQVLDAHPLSPISVGVIGDICLALEGKILPHCDKIMQVLYKGLSKSTLRAPIFSCFGDIALAISNDFEKYLQYVLEKLQEAANSQDWADVQEEDKTEYVNQLRQGIYKAYSGILRGIKDPRIGFKVATHLFKFMEAVWVDRSRCISGTLLQNVLVMLISLMEIGGEILFCSKENLKQMHRLLLYVNFAVGLSMTDDVPADYEAEVDVPADYEAEVESDYPQWE</sequence>
<dbReference type="GO" id="GO:0005737">
    <property type="term" value="C:cytoplasm"/>
    <property type="evidence" value="ECO:0007669"/>
    <property type="project" value="UniProtKB-SubCell"/>
</dbReference>
<dbReference type="InterPro" id="IPR011989">
    <property type="entry name" value="ARM-like"/>
</dbReference>
<keyword evidence="2" id="KW-0813">Transport</keyword>
<reference evidence="8" key="1">
    <citation type="submission" date="2015-06" db="UniProtKB">
        <authorList>
            <consortium name="EnsemblPlants"/>
        </authorList>
    </citation>
    <scope>IDENTIFICATION</scope>
</reference>
<dbReference type="InterPro" id="IPR016024">
    <property type="entry name" value="ARM-type_fold"/>
</dbReference>
<evidence type="ECO:0000256" key="5">
    <source>
        <dbReference type="ARBA" id="ARBA00022927"/>
    </source>
</evidence>
<protein>
    <submittedName>
        <fullName evidence="8">Importin subunit beta-1</fullName>
    </submittedName>
</protein>
<feature type="domain" description="Importin subunit beta-1/Transportin-1-like TPR repeats" evidence="7">
    <location>
        <begin position="492"/>
        <end position="840"/>
    </location>
</feature>
<feature type="compositionally biased region" description="Basic and acidic residues" evidence="6">
    <location>
        <begin position="183"/>
        <end position="193"/>
    </location>
</feature>
<evidence type="ECO:0000256" key="1">
    <source>
        <dbReference type="ARBA" id="ARBA00004496"/>
    </source>
</evidence>
<keyword evidence="3" id="KW-0963">Cytoplasm</keyword>
<dbReference type="PANTHER" id="PTHR10527">
    <property type="entry name" value="IMPORTIN BETA"/>
    <property type="match status" value="1"/>
</dbReference>
<organism evidence="8">
    <name type="scientific">Aegilops tauschii</name>
    <name type="common">Tausch's goatgrass</name>
    <name type="synonym">Aegilops squarrosa</name>
    <dbReference type="NCBI Taxonomy" id="37682"/>
    <lineage>
        <taxon>Eukaryota</taxon>
        <taxon>Viridiplantae</taxon>
        <taxon>Streptophyta</taxon>
        <taxon>Embryophyta</taxon>
        <taxon>Tracheophyta</taxon>
        <taxon>Spermatophyta</taxon>
        <taxon>Magnoliopsida</taxon>
        <taxon>Liliopsida</taxon>
        <taxon>Poales</taxon>
        <taxon>Poaceae</taxon>
        <taxon>BOP clade</taxon>
        <taxon>Pooideae</taxon>
        <taxon>Triticodae</taxon>
        <taxon>Triticeae</taxon>
        <taxon>Triticinae</taxon>
        <taxon>Aegilops</taxon>
    </lineage>
</organism>
<comment type="subcellular location">
    <subcellularLocation>
        <location evidence="1">Cytoplasm</location>
    </subcellularLocation>
</comment>
<accession>M8B1G5</accession>
<dbReference type="GO" id="GO:0006606">
    <property type="term" value="P:protein import into nucleus"/>
    <property type="evidence" value="ECO:0007669"/>
    <property type="project" value="InterPro"/>
</dbReference>
<evidence type="ECO:0000256" key="4">
    <source>
        <dbReference type="ARBA" id="ARBA00022737"/>
    </source>
</evidence>
<dbReference type="EnsemblPlants" id="EMT07831">
    <property type="protein sequence ID" value="EMT07831"/>
    <property type="gene ID" value="F775_10164"/>
</dbReference>